<feature type="binding site" evidence="11">
    <location>
        <position position="267"/>
    </location>
    <ligand>
        <name>Mg(2+)</name>
        <dbReference type="ChEBI" id="CHEBI:18420"/>
    </ligand>
</feature>
<proteinExistence type="inferred from homology"/>
<evidence type="ECO:0000256" key="3">
    <source>
        <dbReference type="ARBA" id="ARBA00022630"/>
    </source>
</evidence>
<evidence type="ECO:0000256" key="4">
    <source>
        <dbReference type="ARBA" id="ARBA00022679"/>
    </source>
</evidence>
<evidence type="ECO:0000256" key="1">
    <source>
        <dbReference type="ARBA" id="ARBA00011955"/>
    </source>
</evidence>
<gene>
    <name evidence="12" type="ORF">SAMN04488047_11730</name>
</gene>
<evidence type="ECO:0000256" key="6">
    <source>
        <dbReference type="ARBA" id="ARBA00022827"/>
    </source>
</evidence>
<dbReference type="PANTHER" id="PTHR30040:SF2">
    <property type="entry name" value="FAD:PROTEIN FMN TRANSFERASE"/>
    <property type="match status" value="1"/>
</dbReference>
<dbReference type="PANTHER" id="PTHR30040">
    <property type="entry name" value="THIAMINE BIOSYNTHESIS LIPOPROTEIN APBE"/>
    <property type="match status" value="1"/>
</dbReference>
<dbReference type="PIRSF" id="PIRSF006268">
    <property type="entry name" value="ApbE"/>
    <property type="match status" value="1"/>
</dbReference>
<name>A0A1I5U376_9RHOB</name>
<feature type="binding site" evidence="11">
    <location>
        <position position="271"/>
    </location>
    <ligand>
        <name>Mg(2+)</name>
        <dbReference type="ChEBI" id="CHEBI:18420"/>
    </ligand>
</feature>
<dbReference type="GO" id="GO:0046872">
    <property type="term" value="F:metal ion binding"/>
    <property type="evidence" value="ECO:0007669"/>
    <property type="project" value="UniProtKB-UniRule"/>
</dbReference>
<dbReference type="Pfam" id="PF02424">
    <property type="entry name" value="ApbE"/>
    <property type="match status" value="1"/>
</dbReference>
<dbReference type="Proteomes" id="UP000199356">
    <property type="component" value="Unassembled WGS sequence"/>
</dbReference>
<comment type="similarity">
    <text evidence="10">Belongs to the ApbE family.</text>
</comment>
<dbReference type="EC" id="2.7.1.180" evidence="1 10"/>
<evidence type="ECO:0000313" key="13">
    <source>
        <dbReference type="Proteomes" id="UP000199356"/>
    </source>
</evidence>
<evidence type="ECO:0000256" key="11">
    <source>
        <dbReference type="PIRSR" id="PIRSR006268-2"/>
    </source>
</evidence>
<keyword evidence="3 10" id="KW-0285">Flavoprotein</keyword>
<comment type="cofactor">
    <cofactor evidence="11">
        <name>Mg(2+)</name>
        <dbReference type="ChEBI" id="CHEBI:18420"/>
    </cofactor>
    <cofactor evidence="11">
        <name>Mn(2+)</name>
        <dbReference type="ChEBI" id="CHEBI:29035"/>
    </cofactor>
    <text evidence="11">Magnesium. Can also use manganese.</text>
</comment>
<evidence type="ECO:0000256" key="8">
    <source>
        <dbReference type="ARBA" id="ARBA00031306"/>
    </source>
</evidence>
<dbReference type="InterPro" id="IPR006311">
    <property type="entry name" value="TAT_signal"/>
</dbReference>
<dbReference type="STRING" id="441119.SAMN04488047_11730"/>
<evidence type="ECO:0000256" key="9">
    <source>
        <dbReference type="ARBA" id="ARBA00048540"/>
    </source>
</evidence>
<dbReference type="InterPro" id="IPR024932">
    <property type="entry name" value="ApbE"/>
</dbReference>
<accession>A0A1I5U376</accession>
<dbReference type="Gene3D" id="3.10.520.10">
    <property type="entry name" value="ApbE-like domains"/>
    <property type="match status" value="1"/>
</dbReference>
<dbReference type="GO" id="GO:0016740">
    <property type="term" value="F:transferase activity"/>
    <property type="evidence" value="ECO:0007669"/>
    <property type="project" value="UniProtKB-UniRule"/>
</dbReference>
<evidence type="ECO:0000256" key="7">
    <source>
        <dbReference type="ARBA" id="ARBA00022842"/>
    </source>
</evidence>
<evidence type="ECO:0000256" key="5">
    <source>
        <dbReference type="ARBA" id="ARBA00022723"/>
    </source>
</evidence>
<keyword evidence="13" id="KW-1185">Reference proteome</keyword>
<evidence type="ECO:0000256" key="10">
    <source>
        <dbReference type="PIRNR" id="PIRNR006268"/>
    </source>
</evidence>
<evidence type="ECO:0000256" key="2">
    <source>
        <dbReference type="ARBA" id="ARBA00016337"/>
    </source>
</evidence>
<feature type="binding site" evidence="11">
    <location>
        <position position="155"/>
    </location>
    <ligand>
        <name>Mg(2+)</name>
        <dbReference type="ChEBI" id="CHEBI:18420"/>
    </ligand>
</feature>
<keyword evidence="7 10" id="KW-0460">Magnesium</keyword>
<dbReference type="EMBL" id="FOXA01000017">
    <property type="protein sequence ID" value="SFP89742.1"/>
    <property type="molecule type" value="Genomic_DNA"/>
</dbReference>
<dbReference type="AlphaFoldDB" id="A0A1I5U376"/>
<organism evidence="12 13">
    <name type="scientific">Tranquillimonas alkanivorans</name>
    <dbReference type="NCBI Taxonomy" id="441119"/>
    <lineage>
        <taxon>Bacteria</taxon>
        <taxon>Pseudomonadati</taxon>
        <taxon>Pseudomonadota</taxon>
        <taxon>Alphaproteobacteria</taxon>
        <taxon>Rhodobacterales</taxon>
        <taxon>Roseobacteraceae</taxon>
        <taxon>Tranquillimonas</taxon>
    </lineage>
</organism>
<keyword evidence="12" id="KW-0449">Lipoprotein</keyword>
<evidence type="ECO:0000313" key="12">
    <source>
        <dbReference type="EMBL" id="SFP89742.1"/>
    </source>
</evidence>
<dbReference type="RefSeq" id="WP_177215209.1">
    <property type="nucleotide sequence ID" value="NZ_FOXA01000017.1"/>
</dbReference>
<dbReference type="SUPFAM" id="SSF143631">
    <property type="entry name" value="ApbE-like"/>
    <property type="match status" value="1"/>
</dbReference>
<dbReference type="InterPro" id="IPR003374">
    <property type="entry name" value="ApbE-like_sf"/>
</dbReference>
<comment type="catalytic activity">
    <reaction evidence="9 10">
        <text>L-threonyl-[protein] + FAD = FMN-L-threonyl-[protein] + AMP + H(+)</text>
        <dbReference type="Rhea" id="RHEA:36847"/>
        <dbReference type="Rhea" id="RHEA-COMP:11060"/>
        <dbReference type="Rhea" id="RHEA-COMP:11061"/>
        <dbReference type="ChEBI" id="CHEBI:15378"/>
        <dbReference type="ChEBI" id="CHEBI:30013"/>
        <dbReference type="ChEBI" id="CHEBI:57692"/>
        <dbReference type="ChEBI" id="CHEBI:74257"/>
        <dbReference type="ChEBI" id="CHEBI:456215"/>
        <dbReference type="EC" id="2.7.1.180"/>
    </reaction>
</comment>
<keyword evidence="5 10" id="KW-0479">Metal-binding</keyword>
<keyword evidence="4 10" id="KW-0808">Transferase</keyword>
<dbReference type="PROSITE" id="PS51318">
    <property type="entry name" value="TAT"/>
    <property type="match status" value="1"/>
</dbReference>
<reference evidence="12 13" key="1">
    <citation type="submission" date="2016-10" db="EMBL/GenBank/DDBJ databases">
        <authorList>
            <person name="de Groot N.N."/>
        </authorList>
    </citation>
    <scope>NUCLEOTIDE SEQUENCE [LARGE SCALE GENOMIC DNA]</scope>
    <source>
        <strain evidence="12 13">DSM 19547</strain>
    </source>
</reference>
<protein>
    <recommendedName>
        <fullName evidence="2 10">FAD:protein FMN transferase</fullName>
        <ecNumber evidence="1 10">2.7.1.180</ecNumber>
    </recommendedName>
    <alternativeName>
        <fullName evidence="8 10">Flavin transferase</fullName>
    </alternativeName>
</protein>
<sequence length="316" mass="32381">MQLTRRTLLIGAAALIATPGWASATRILGGRAFASTWRAVLPADADAQAAAALVAHIVAETDAAMSPWRADSEVSRFNRSASLDWSPASANLCAVVDEAERLRALTSGAFDARVGPLVARYGFGPIRDGVPAGDAVVREGELRKTATALTLDLCGIAKGHALDRIVRALADAGLDTALVELGGEVHALGSHPEGRPWQIAVERPGASVSAQRIVAPGRLALATSGHVAQGHAGRAPLTHIIDPRSAHPADQALLSVSVLAPTAMRADALATALAAAGPVAGPVMARDLGLSALFLRRASGEIVETMTGDFAAHVTG</sequence>
<keyword evidence="6 10" id="KW-0274">FAD</keyword>